<feature type="transmembrane region" description="Helical" evidence="1">
    <location>
        <begin position="12"/>
        <end position="30"/>
    </location>
</feature>
<evidence type="ECO:0000313" key="2">
    <source>
        <dbReference type="EMBL" id="GAA3944784.1"/>
    </source>
</evidence>
<reference evidence="3" key="1">
    <citation type="journal article" date="2019" name="Int. J. Syst. Evol. Microbiol.">
        <title>The Global Catalogue of Microorganisms (GCM) 10K type strain sequencing project: providing services to taxonomists for standard genome sequencing and annotation.</title>
        <authorList>
            <consortium name="The Broad Institute Genomics Platform"/>
            <consortium name="The Broad Institute Genome Sequencing Center for Infectious Disease"/>
            <person name="Wu L."/>
            <person name="Ma J."/>
        </authorList>
    </citation>
    <scope>NUCLEOTIDE SEQUENCE [LARGE SCALE GENOMIC DNA]</scope>
    <source>
        <strain evidence="3">JCM 17214</strain>
    </source>
</reference>
<accession>A0ABP7NEF5</accession>
<keyword evidence="1" id="KW-1133">Transmembrane helix</keyword>
<feature type="transmembrane region" description="Helical" evidence="1">
    <location>
        <begin position="72"/>
        <end position="93"/>
    </location>
</feature>
<gene>
    <name evidence="2" type="ORF">GCM10022406_28760</name>
</gene>
<proteinExistence type="predicted"/>
<keyword evidence="1" id="KW-0812">Transmembrane</keyword>
<evidence type="ECO:0000256" key="1">
    <source>
        <dbReference type="SAM" id="Phobius"/>
    </source>
</evidence>
<keyword evidence="1" id="KW-0472">Membrane</keyword>
<dbReference type="EMBL" id="BAABDH010000091">
    <property type="protein sequence ID" value="GAA3944784.1"/>
    <property type="molecule type" value="Genomic_DNA"/>
</dbReference>
<dbReference type="Proteomes" id="UP001499909">
    <property type="component" value="Unassembled WGS sequence"/>
</dbReference>
<protein>
    <submittedName>
        <fullName evidence="2">Uncharacterized protein</fullName>
    </submittedName>
</protein>
<keyword evidence="3" id="KW-1185">Reference proteome</keyword>
<evidence type="ECO:0000313" key="3">
    <source>
        <dbReference type="Proteomes" id="UP001499909"/>
    </source>
</evidence>
<comment type="caution">
    <text evidence="2">The sequence shown here is derived from an EMBL/GenBank/DDBJ whole genome shotgun (WGS) entry which is preliminary data.</text>
</comment>
<feature type="transmembrane region" description="Helical" evidence="1">
    <location>
        <begin position="105"/>
        <end position="129"/>
    </location>
</feature>
<name>A0ABP7NEF5_9BACT</name>
<sequence length="144" mass="16613">MSLHSSKVKRFFAWAVILFFVVALVQVIYLRGVYASNTYARLAQSTLLISAALLYFEQTLQELRTIQLEYDPMFLVSVGVILYFAGCLMVFTLEDSMYAQKQFTQVWIMYSIQFVLLIVFNFILALALYRASKSPEQIVESSPY</sequence>
<organism evidence="2 3">
    <name type="scientific">Hymenobacter algoricola</name>
    <dbReference type="NCBI Taxonomy" id="486267"/>
    <lineage>
        <taxon>Bacteria</taxon>
        <taxon>Pseudomonadati</taxon>
        <taxon>Bacteroidota</taxon>
        <taxon>Cytophagia</taxon>
        <taxon>Cytophagales</taxon>
        <taxon>Hymenobacteraceae</taxon>
        <taxon>Hymenobacter</taxon>
    </lineage>
</organism>